<evidence type="ECO:0000256" key="12">
    <source>
        <dbReference type="ARBA" id="ARBA00023098"/>
    </source>
</evidence>
<dbReference type="PANTHER" id="PTHR12317:SF0">
    <property type="entry name" value="ACYLTRANSFERASE"/>
    <property type="match status" value="1"/>
</dbReference>
<evidence type="ECO:0000256" key="14">
    <source>
        <dbReference type="ARBA" id="ARBA00023315"/>
    </source>
</evidence>
<keyword evidence="11" id="KW-1133">Transmembrane helix</keyword>
<keyword evidence="7" id="KW-0808">Transferase</keyword>
<keyword evidence="10" id="KW-0256">Endoplasmic reticulum</keyword>
<dbReference type="GO" id="GO:0019432">
    <property type="term" value="P:triglyceride biosynthetic process"/>
    <property type="evidence" value="ECO:0007669"/>
    <property type="project" value="TreeGrafter"/>
</dbReference>
<dbReference type="PANTHER" id="PTHR12317">
    <property type="entry name" value="DIACYLGLYCEROL O-ACYLTRANSFERASE"/>
    <property type="match status" value="1"/>
</dbReference>
<dbReference type="InterPro" id="IPR007130">
    <property type="entry name" value="DAGAT"/>
</dbReference>
<reference evidence="16" key="1">
    <citation type="submission" date="2021-02" db="EMBL/GenBank/DDBJ databases">
        <authorList>
            <person name="Nowell W R."/>
        </authorList>
    </citation>
    <scope>NUCLEOTIDE SEQUENCE</scope>
</reference>
<protein>
    <recommendedName>
        <fullName evidence="5">diacylglycerol O-acyltransferase</fullName>
        <ecNumber evidence="5">2.3.1.20</ecNumber>
    </recommendedName>
</protein>
<keyword evidence="6" id="KW-0444">Lipid biosynthesis</keyword>
<dbReference type="EMBL" id="CAJOBH010271711">
    <property type="protein sequence ID" value="CAF5165289.1"/>
    <property type="molecule type" value="Genomic_DNA"/>
</dbReference>
<evidence type="ECO:0000313" key="16">
    <source>
        <dbReference type="EMBL" id="CAF5226880.1"/>
    </source>
</evidence>
<dbReference type="EC" id="2.3.1.20" evidence="5"/>
<evidence type="ECO:0000256" key="5">
    <source>
        <dbReference type="ARBA" id="ARBA00013244"/>
    </source>
</evidence>
<sequence length="45" mass="5207">MILYLKSRKGFIQLALKYGASIVPVISFGENELYERRNFFGLIPN</sequence>
<feature type="non-terminal residue" evidence="16">
    <location>
        <position position="1"/>
    </location>
</feature>
<evidence type="ECO:0000256" key="10">
    <source>
        <dbReference type="ARBA" id="ARBA00022824"/>
    </source>
</evidence>
<keyword evidence="12" id="KW-0443">Lipid metabolism</keyword>
<evidence type="ECO:0000256" key="13">
    <source>
        <dbReference type="ARBA" id="ARBA00023136"/>
    </source>
</evidence>
<evidence type="ECO:0000256" key="8">
    <source>
        <dbReference type="ARBA" id="ARBA00022692"/>
    </source>
</evidence>
<evidence type="ECO:0000256" key="2">
    <source>
        <dbReference type="ARBA" id="ARBA00004771"/>
    </source>
</evidence>
<dbReference type="Proteomes" id="UP000681720">
    <property type="component" value="Unassembled WGS sequence"/>
</dbReference>
<proteinExistence type="inferred from homology"/>
<dbReference type="AlphaFoldDB" id="A0A8S3KAP5"/>
<evidence type="ECO:0000256" key="1">
    <source>
        <dbReference type="ARBA" id="ARBA00004477"/>
    </source>
</evidence>
<comment type="similarity">
    <text evidence="4">Belongs to the diacylglycerol acyltransferase family.</text>
</comment>
<gene>
    <name evidence="15" type="ORF">BYL167_LOCUS75749</name>
    <name evidence="16" type="ORF">GIL414_LOCUS87350</name>
</gene>
<comment type="pathway">
    <text evidence="3">Lipid metabolism.</text>
</comment>
<evidence type="ECO:0000313" key="15">
    <source>
        <dbReference type="EMBL" id="CAF5165289.1"/>
    </source>
</evidence>
<keyword evidence="13" id="KW-0472">Membrane</keyword>
<evidence type="ECO:0000256" key="4">
    <source>
        <dbReference type="ARBA" id="ARBA00005420"/>
    </source>
</evidence>
<accession>A0A8S3KAP5</accession>
<keyword evidence="9" id="KW-0319">Glycerol metabolism</keyword>
<evidence type="ECO:0000256" key="7">
    <source>
        <dbReference type="ARBA" id="ARBA00022679"/>
    </source>
</evidence>
<evidence type="ECO:0000256" key="9">
    <source>
        <dbReference type="ARBA" id="ARBA00022798"/>
    </source>
</evidence>
<comment type="pathway">
    <text evidence="2">Glycerolipid metabolism; triacylglycerol biosynthesis.</text>
</comment>
<name>A0A8S3KAP5_9BILA</name>
<keyword evidence="8" id="KW-0812">Transmembrane</keyword>
<comment type="subcellular location">
    <subcellularLocation>
        <location evidence="1">Endoplasmic reticulum membrane</location>
        <topology evidence="1">Multi-pass membrane protein</topology>
    </subcellularLocation>
</comment>
<dbReference type="GO" id="GO:0006071">
    <property type="term" value="P:glycerol metabolic process"/>
    <property type="evidence" value="ECO:0007669"/>
    <property type="project" value="UniProtKB-KW"/>
</dbReference>
<comment type="caution">
    <text evidence="16">The sequence shown here is derived from an EMBL/GenBank/DDBJ whole genome shotgun (WGS) entry which is preliminary data.</text>
</comment>
<dbReference type="GO" id="GO:0004144">
    <property type="term" value="F:diacylglycerol O-acyltransferase activity"/>
    <property type="evidence" value="ECO:0007669"/>
    <property type="project" value="UniProtKB-EC"/>
</dbReference>
<keyword evidence="14" id="KW-0012">Acyltransferase</keyword>
<organism evidence="16 17">
    <name type="scientific">Rotaria magnacalcarata</name>
    <dbReference type="NCBI Taxonomy" id="392030"/>
    <lineage>
        <taxon>Eukaryota</taxon>
        <taxon>Metazoa</taxon>
        <taxon>Spiralia</taxon>
        <taxon>Gnathifera</taxon>
        <taxon>Rotifera</taxon>
        <taxon>Eurotatoria</taxon>
        <taxon>Bdelloidea</taxon>
        <taxon>Philodinida</taxon>
        <taxon>Philodinidae</taxon>
        <taxon>Rotaria</taxon>
    </lineage>
</organism>
<dbReference type="EMBL" id="CAJOBJ010379477">
    <property type="protein sequence ID" value="CAF5226880.1"/>
    <property type="molecule type" value="Genomic_DNA"/>
</dbReference>
<evidence type="ECO:0000313" key="17">
    <source>
        <dbReference type="Proteomes" id="UP000681720"/>
    </source>
</evidence>
<evidence type="ECO:0000256" key="6">
    <source>
        <dbReference type="ARBA" id="ARBA00022516"/>
    </source>
</evidence>
<dbReference type="Proteomes" id="UP000681967">
    <property type="component" value="Unassembled WGS sequence"/>
</dbReference>
<evidence type="ECO:0000256" key="11">
    <source>
        <dbReference type="ARBA" id="ARBA00022989"/>
    </source>
</evidence>
<evidence type="ECO:0000256" key="3">
    <source>
        <dbReference type="ARBA" id="ARBA00005189"/>
    </source>
</evidence>
<dbReference type="GO" id="GO:0005789">
    <property type="term" value="C:endoplasmic reticulum membrane"/>
    <property type="evidence" value="ECO:0007669"/>
    <property type="project" value="UniProtKB-SubCell"/>
</dbReference>
<dbReference type="Pfam" id="PF03982">
    <property type="entry name" value="DAGAT"/>
    <property type="match status" value="1"/>
</dbReference>